<dbReference type="AlphaFoldDB" id="A0A2U1Q7H7"/>
<accession>A0A2U1Q7H7</accession>
<dbReference type="EMBL" id="PKPP01000344">
    <property type="protein sequence ID" value="PWA93966.1"/>
    <property type="molecule type" value="Genomic_DNA"/>
</dbReference>
<dbReference type="InterPro" id="IPR044974">
    <property type="entry name" value="Disease_R_plants"/>
</dbReference>
<comment type="caution">
    <text evidence="2">The sequence shown here is derived from an EMBL/GenBank/DDBJ whole genome shotgun (WGS) entry which is preliminary data.</text>
</comment>
<dbReference type="GO" id="GO:0006952">
    <property type="term" value="P:defense response"/>
    <property type="evidence" value="ECO:0007669"/>
    <property type="project" value="InterPro"/>
</dbReference>
<dbReference type="GO" id="GO:0043531">
    <property type="term" value="F:ADP binding"/>
    <property type="evidence" value="ECO:0007669"/>
    <property type="project" value="InterPro"/>
</dbReference>
<keyword evidence="1" id="KW-0433">Leucine-rich repeat</keyword>
<reference evidence="2 3" key="1">
    <citation type="journal article" date="2018" name="Mol. Plant">
        <title>The genome of Artemisia annua provides insight into the evolution of Asteraceae family and artemisinin biosynthesis.</title>
        <authorList>
            <person name="Shen Q."/>
            <person name="Zhang L."/>
            <person name="Liao Z."/>
            <person name="Wang S."/>
            <person name="Yan T."/>
            <person name="Shi P."/>
            <person name="Liu M."/>
            <person name="Fu X."/>
            <person name="Pan Q."/>
            <person name="Wang Y."/>
            <person name="Lv Z."/>
            <person name="Lu X."/>
            <person name="Zhang F."/>
            <person name="Jiang W."/>
            <person name="Ma Y."/>
            <person name="Chen M."/>
            <person name="Hao X."/>
            <person name="Li L."/>
            <person name="Tang Y."/>
            <person name="Lv G."/>
            <person name="Zhou Y."/>
            <person name="Sun X."/>
            <person name="Brodelius P.E."/>
            <person name="Rose J.K.C."/>
            <person name="Tang K."/>
        </authorList>
    </citation>
    <scope>NUCLEOTIDE SEQUENCE [LARGE SCALE GENOMIC DNA]</scope>
    <source>
        <strain evidence="3">cv. Huhao1</strain>
        <tissue evidence="2">Leaf</tissue>
    </source>
</reference>
<gene>
    <name evidence="2" type="ORF">CTI12_AA065850</name>
</gene>
<name>A0A2U1Q7H7_ARTAN</name>
<keyword evidence="3" id="KW-1185">Reference proteome</keyword>
<proteinExistence type="predicted"/>
<dbReference type="OrthoDB" id="1930487at2759"/>
<sequence length="134" mass="14936">MSLDVEKRACTVNGTLSCGLTHTAVTPLDLVKCNMQLEALAGSASGFCPGSLIIFTGKDKQLLRSHRVDEDDIHDMDFLDEDQSLELFRSYALKENDSSIEFEEVSQKVVNYVQGHPLALKHLGRFLYSKTVDK</sequence>
<dbReference type="InterPro" id="IPR027417">
    <property type="entry name" value="P-loop_NTPase"/>
</dbReference>
<organism evidence="2 3">
    <name type="scientific">Artemisia annua</name>
    <name type="common">Sweet wormwood</name>
    <dbReference type="NCBI Taxonomy" id="35608"/>
    <lineage>
        <taxon>Eukaryota</taxon>
        <taxon>Viridiplantae</taxon>
        <taxon>Streptophyta</taxon>
        <taxon>Embryophyta</taxon>
        <taxon>Tracheophyta</taxon>
        <taxon>Spermatophyta</taxon>
        <taxon>Magnoliopsida</taxon>
        <taxon>eudicotyledons</taxon>
        <taxon>Gunneridae</taxon>
        <taxon>Pentapetalae</taxon>
        <taxon>asterids</taxon>
        <taxon>campanulids</taxon>
        <taxon>Asterales</taxon>
        <taxon>Asteraceae</taxon>
        <taxon>Asteroideae</taxon>
        <taxon>Anthemideae</taxon>
        <taxon>Artemisiinae</taxon>
        <taxon>Artemisia</taxon>
    </lineage>
</organism>
<dbReference type="Gene3D" id="1.10.8.430">
    <property type="entry name" value="Helical domain of apoptotic protease-activating factors"/>
    <property type="match status" value="1"/>
</dbReference>
<dbReference type="SUPFAM" id="SSF52540">
    <property type="entry name" value="P-loop containing nucleoside triphosphate hydrolases"/>
    <property type="match status" value="1"/>
</dbReference>
<dbReference type="InterPro" id="IPR042197">
    <property type="entry name" value="Apaf_helical"/>
</dbReference>
<dbReference type="PANTHER" id="PTHR11017:SF573">
    <property type="entry name" value="ADP-RIBOSYL CYCLASE_CYCLIC ADP-RIBOSE HYDROLASE"/>
    <property type="match status" value="1"/>
</dbReference>
<dbReference type="PANTHER" id="PTHR11017">
    <property type="entry name" value="LEUCINE-RICH REPEAT-CONTAINING PROTEIN"/>
    <property type="match status" value="1"/>
</dbReference>
<evidence type="ECO:0000313" key="2">
    <source>
        <dbReference type="EMBL" id="PWA93966.1"/>
    </source>
</evidence>
<dbReference type="Proteomes" id="UP000245207">
    <property type="component" value="Unassembled WGS sequence"/>
</dbReference>
<evidence type="ECO:0000313" key="3">
    <source>
        <dbReference type="Proteomes" id="UP000245207"/>
    </source>
</evidence>
<evidence type="ECO:0000256" key="1">
    <source>
        <dbReference type="ARBA" id="ARBA00022614"/>
    </source>
</evidence>
<protein>
    <submittedName>
        <fullName evidence="2">NB-ARC domains-containing protein</fullName>
    </submittedName>
</protein>